<evidence type="ECO:0000259" key="12">
    <source>
        <dbReference type="PROSITE" id="PS51843"/>
    </source>
</evidence>
<evidence type="ECO:0000256" key="9">
    <source>
        <dbReference type="ARBA" id="ARBA00023242"/>
    </source>
</evidence>
<keyword evidence="9" id="KW-0539">Nucleus</keyword>
<feature type="region of interest" description="Disordered" evidence="10">
    <location>
        <begin position="111"/>
        <end position="142"/>
    </location>
</feature>
<feature type="compositionally biased region" description="Polar residues" evidence="10">
    <location>
        <begin position="127"/>
        <end position="142"/>
    </location>
</feature>
<evidence type="ECO:0000256" key="8">
    <source>
        <dbReference type="ARBA" id="ARBA00023170"/>
    </source>
</evidence>
<dbReference type="InterPro" id="IPR035500">
    <property type="entry name" value="NHR-like_dom_sf"/>
</dbReference>
<dbReference type="PRINTS" id="PR00047">
    <property type="entry name" value="STROIDFINGER"/>
</dbReference>
<keyword evidence="7" id="KW-0804">Transcription</keyword>
<feature type="domain" description="Nuclear receptor" evidence="11">
    <location>
        <begin position="13"/>
        <end position="86"/>
    </location>
</feature>
<dbReference type="GO" id="GO:0043565">
    <property type="term" value="F:sequence-specific DNA binding"/>
    <property type="evidence" value="ECO:0007669"/>
    <property type="project" value="InterPro"/>
</dbReference>
<organism evidence="13 14">
    <name type="scientific">Globodera rostochiensis</name>
    <name type="common">Golden nematode worm</name>
    <name type="synonym">Heterodera rostochiensis</name>
    <dbReference type="NCBI Taxonomy" id="31243"/>
    <lineage>
        <taxon>Eukaryota</taxon>
        <taxon>Metazoa</taxon>
        <taxon>Ecdysozoa</taxon>
        <taxon>Nematoda</taxon>
        <taxon>Chromadorea</taxon>
        <taxon>Rhabditida</taxon>
        <taxon>Tylenchina</taxon>
        <taxon>Tylenchomorpha</taxon>
        <taxon>Tylenchoidea</taxon>
        <taxon>Heteroderidae</taxon>
        <taxon>Heteroderinae</taxon>
        <taxon>Globodera</taxon>
    </lineage>
</organism>
<dbReference type="GO" id="GO:0003700">
    <property type="term" value="F:DNA-binding transcription factor activity"/>
    <property type="evidence" value="ECO:0007669"/>
    <property type="project" value="InterPro"/>
</dbReference>
<proteinExistence type="inferred from homology"/>
<keyword evidence="8" id="KW-0675">Receptor</keyword>
<evidence type="ECO:0000313" key="14">
    <source>
        <dbReference type="WBParaSite" id="Gr19_v10_g6223.t1"/>
    </source>
</evidence>
<evidence type="ECO:0000256" key="3">
    <source>
        <dbReference type="ARBA" id="ARBA00022771"/>
    </source>
</evidence>
<keyword evidence="2" id="KW-0479">Metal-binding</keyword>
<feature type="domain" description="NR LBD" evidence="12">
    <location>
        <begin position="202"/>
        <end position="431"/>
    </location>
</feature>
<dbReference type="SUPFAM" id="SSF57716">
    <property type="entry name" value="Glucocorticoid receptor-like (DNA-binding domain)"/>
    <property type="match status" value="1"/>
</dbReference>
<dbReference type="SUPFAM" id="SSF48508">
    <property type="entry name" value="Nuclear receptor ligand-binding domain"/>
    <property type="match status" value="1"/>
</dbReference>
<keyword evidence="3" id="KW-0863">Zinc-finger</keyword>
<evidence type="ECO:0000313" key="13">
    <source>
        <dbReference type="Proteomes" id="UP000887572"/>
    </source>
</evidence>
<dbReference type="Gene3D" id="3.30.50.10">
    <property type="entry name" value="Erythroid Transcription Factor GATA-1, subunit A"/>
    <property type="match status" value="1"/>
</dbReference>
<dbReference type="SMART" id="SM00430">
    <property type="entry name" value="HOLI"/>
    <property type="match status" value="1"/>
</dbReference>
<dbReference type="GO" id="GO:0008270">
    <property type="term" value="F:zinc ion binding"/>
    <property type="evidence" value="ECO:0007669"/>
    <property type="project" value="UniProtKB-KW"/>
</dbReference>
<dbReference type="PANTHER" id="PTHR24083">
    <property type="entry name" value="NUCLEAR HORMONE RECEPTOR"/>
    <property type="match status" value="1"/>
</dbReference>
<keyword evidence="5" id="KW-0805">Transcription regulation</keyword>
<dbReference type="InterPro" id="IPR000536">
    <property type="entry name" value="Nucl_hrmn_rcpt_lig-bd"/>
</dbReference>
<dbReference type="PROSITE" id="PS51030">
    <property type="entry name" value="NUCLEAR_REC_DBD_2"/>
    <property type="match status" value="1"/>
</dbReference>
<evidence type="ECO:0000256" key="6">
    <source>
        <dbReference type="ARBA" id="ARBA00023125"/>
    </source>
</evidence>
<evidence type="ECO:0000256" key="2">
    <source>
        <dbReference type="ARBA" id="ARBA00022723"/>
    </source>
</evidence>
<dbReference type="SMART" id="SM00399">
    <property type="entry name" value="ZnF_C4"/>
    <property type="match status" value="1"/>
</dbReference>
<comment type="similarity">
    <text evidence="1">Belongs to the nuclear hormone receptor family.</text>
</comment>
<reference evidence="14" key="1">
    <citation type="submission" date="2022-11" db="UniProtKB">
        <authorList>
            <consortium name="WormBaseParasite"/>
        </authorList>
    </citation>
    <scope>IDENTIFICATION</scope>
</reference>
<dbReference type="WBParaSite" id="Gr19_v10_g6223.t1">
    <property type="protein sequence ID" value="Gr19_v10_g6223.t1"/>
    <property type="gene ID" value="Gr19_v10_g6223"/>
</dbReference>
<dbReference type="AlphaFoldDB" id="A0A914I2B9"/>
<dbReference type="Proteomes" id="UP000887572">
    <property type="component" value="Unplaced"/>
</dbReference>
<keyword evidence="13" id="KW-1185">Reference proteome</keyword>
<dbReference type="InterPro" id="IPR013088">
    <property type="entry name" value="Znf_NHR/GATA"/>
</dbReference>
<evidence type="ECO:0000256" key="4">
    <source>
        <dbReference type="ARBA" id="ARBA00022833"/>
    </source>
</evidence>
<dbReference type="PROSITE" id="PS51843">
    <property type="entry name" value="NR_LBD"/>
    <property type="match status" value="1"/>
</dbReference>
<dbReference type="Pfam" id="PF00104">
    <property type="entry name" value="Hormone_recep"/>
    <property type="match status" value="1"/>
</dbReference>
<keyword evidence="6" id="KW-0238">DNA-binding</keyword>
<name>A0A914I2B9_GLORO</name>
<evidence type="ECO:0000256" key="7">
    <source>
        <dbReference type="ARBA" id="ARBA00023163"/>
    </source>
</evidence>
<evidence type="ECO:0000259" key="11">
    <source>
        <dbReference type="PROSITE" id="PS51030"/>
    </source>
</evidence>
<dbReference type="InterPro" id="IPR001628">
    <property type="entry name" value="Znf_hrmn_rcpt"/>
</dbReference>
<evidence type="ECO:0000256" key="10">
    <source>
        <dbReference type="SAM" id="MobiDB-lite"/>
    </source>
</evidence>
<accession>A0A914I2B9</accession>
<evidence type="ECO:0000256" key="1">
    <source>
        <dbReference type="ARBA" id="ARBA00005993"/>
    </source>
</evidence>
<protein>
    <submittedName>
        <fullName evidence="14">Nuclear receptor domain-containing protein</fullName>
    </submittedName>
</protein>
<sequence length="444" mass="50507">MRPNAGESRPRYSFQCTVCSRSCQYFYYGVKCCEACKHFFRRSISLMKEYTCSNRGNCDISKGIKCKRCRLSMCIRVGMNARGVSGKKFGGPQMLEFVRGLKRNLVVETHKLEQSTQQNEPPPTTDCGGSSPTTTGPSNWADSNSPLITNNFAGFILLKYMLEVEQKVRRIRDSQTMVPEYFYGQCTSFETILDRNLNLLECSAKFSTQMPTAPPAQFLEDVQKFGPIYKRPPYLALDLLMVFEIGKTFSFFERLNSSDKIALCSNIAMPLFVLSNGFYSVQQNSDSFTTPMGFMPITLYENSYYKENPIVMKMAYKALNEATQPFIRAKLNTEEFVLVRAIIYAHMVSPGLSEQAQQNLFSEAEKYSSLLMKLLQINYGPEAGPRRYAELLMLVEFVFNSGAQHRQLLTYVSNVLDKHFTEVMPPVLAQVCTRGPVELHQLFP</sequence>
<keyword evidence="4" id="KW-0862">Zinc</keyword>
<dbReference type="InterPro" id="IPR050274">
    <property type="entry name" value="Nuclear_hormone_rcpt_NR2"/>
</dbReference>
<evidence type="ECO:0000256" key="5">
    <source>
        <dbReference type="ARBA" id="ARBA00023015"/>
    </source>
</evidence>
<dbReference type="Pfam" id="PF00105">
    <property type="entry name" value="zf-C4"/>
    <property type="match status" value="1"/>
</dbReference>
<dbReference type="Gene3D" id="1.10.565.10">
    <property type="entry name" value="Retinoid X Receptor"/>
    <property type="match status" value="1"/>
</dbReference>